<reference evidence="4" key="2">
    <citation type="submission" date="2020-09" db="EMBL/GenBank/DDBJ databases">
        <authorList>
            <person name="Sun Q."/>
            <person name="Zhou Y."/>
        </authorList>
    </citation>
    <scope>NUCLEOTIDE SEQUENCE</scope>
    <source>
        <strain evidence="4">CGMCC 1.12813</strain>
    </source>
</reference>
<gene>
    <name evidence="4" type="ORF">GCM10010979_03120</name>
</gene>
<sequence>MTFTIRSTRADDWREVKALRIEMLADTPNAFGETLAQALGNSESEWRTRAARGENPAGAQLVAIADDGRWIGTMGAYVTARSEALLVGVYVTPAYRGIESGVTDALLSAVEEWCRPRFVTLTLHVHEQNPRARAAYERRGFEYTGQRMPYVLDSAEFELAMVKRL</sequence>
<dbReference type="SUPFAM" id="SSF55729">
    <property type="entry name" value="Acyl-CoA N-acyltransferases (Nat)"/>
    <property type="match status" value="1"/>
</dbReference>
<dbReference type="InterPro" id="IPR016181">
    <property type="entry name" value="Acyl_CoA_acyltransferase"/>
</dbReference>
<evidence type="ECO:0000256" key="2">
    <source>
        <dbReference type="ARBA" id="ARBA00023315"/>
    </source>
</evidence>
<accession>A0A916SAV1</accession>
<evidence type="ECO:0000313" key="4">
    <source>
        <dbReference type="EMBL" id="GGA91811.1"/>
    </source>
</evidence>
<protein>
    <recommendedName>
        <fullName evidence="3">N-acetyltransferase domain-containing protein</fullName>
    </recommendedName>
</protein>
<dbReference type="PROSITE" id="PS51186">
    <property type="entry name" value="GNAT"/>
    <property type="match status" value="1"/>
</dbReference>
<dbReference type="Pfam" id="PF00583">
    <property type="entry name" value="Acetyltransf_1"/>
    <property type="match status" value="1"/>
</dbReference>
<dbReference type="Gene3D" id="3.40.630.30">
    <property type="match status" value="1"/>
</dbReference>
<dbReference type="RefSeq" id="WP_188508954.1">
    <property type="nucleotide sequence ID" value="NZ_BMGB01000001.1"/>
</dbReference>
<reference evidence="4" key="1">
    <citation type="journal article" date="2014" name="Int. J. Syst. Evol. Microbiol.">
        <title>Complete genome sequence of Corynebacterium casei LMG S-19264T (=DSM 44701T), isolated from a smear-ripened cheese.</title>
        <authorList>
            <consortium name="US DOE Joint Genome Institute (JGI-PGF)"/>
            <person name="Walter F."/>
            <person name="Albersmeier A."/>
            <person name="Kalinowski J."/>
            <person name="Ruckert C."/>
        </authorList>
    </citation>
    <scope>NUCLEOTIDE SEQUENCE</scope>
    <source>
        <strain evidence="4">CGMCC 1.12813</strain>
    </source>
</reference>
<organism evidence="4 5">
    <name type="scientific">Conyzicola nivalis</name>
    <dbReference type="NCBI Taxonomy" id="1477021"/>
    <lineage>
        <taxon>Bacteria</taxon>
        <taxon>Bacillati</taxon>
        <taxon>Actinomycetota</taxon>
        <taxon>Actinomycetes</taxon>
        <taxon>Micrococcales</taxon>
        <taxon>Microbacteriaceae</taxon>
        <taxon>Conyzicola</taxon>
    </lineage>
</organism>
<evidence type="ECO:0000256" key="1">
    <source>
        <dbReference type="ARBA" id="ARBA00022679"/>
    </source>
</evidence>
<evidence type="ECO:0000259" key="3">
    <source>
        <dbReference type="PROSITE" id="PS51186"/>
    </source>
</evidence>
<dbReference type="PANTHER" id="PTHR43877:SF2">
    <property type="entry name" value="AMINOALKYLPHOSPHONATE N-ACETYLTRANSFERASE-RELATED"/>
    <property type="match status" value="1"/>
</dbReference>
<proteinExistence type="predicted"/>
<dbReference type="PANTHER" id="PTHR43877">
    <property type="entry name" value="AMINOALKYLPHOSPHONATE N-ACETYLTRANSFERASE-RELATED-RELATED"/>
    <property type="match status" value="1"/>
</dbReference>
<dbReference type="InterPro" id="IPR000182">
    <property type="entry name" value="GNAT_dom"/>
</dbReference>
<dbReference type="EMBL" id="BMGB01000001">
    <property type="protein sequence ID" value="GGA91811.1"/>
    <property type="molecule type" value="Genomic_DNA"/>
</dbReference>
<evidence type="ECO:0000313" key="5">
    <source>
        <dbReference type="Proteomes" id="UP000606922"/>
    </source>
</evidence>
<dbReference type="Proteomes" id="UP000606922">
    <property type="component" value="Unassembled WGS sequence"/>
</dbReference>
<dbReference type="CDD" id="cd04301">
    <property type="entry name" value="NAT_SF"/>
    <property type="match status" value="1"/>
</dbReference>
<comment type="caution">
    <text evidence="4">The sequence shown here is derived from an EMBL/GenBank/DDBJ whole genome shotgun (WGS) entry which is preliminary data.</text>
</comment>
<feature type="domain" description="N-acetyltransferase" evidence="3">
    <location>
        <begin position="3"/>
        <end position="165"/>
    </location>
</feature>
<keyword evidence="1" id="KW-0808">Transferase</keyword>
<dbReference type="GO" id="GO:0016747">
    <property type="term" value="F:acyltransferase activity, transferring groups other than amino-acyl groups"/>
    <property type="evidence" value="ECO:0007669"/>
    <property type="project" value="InterPro"/>
</dbReference>
<dbReference type="AlphaFoldDB" id="A0A916SAV1"/>
<dbReference type="InterPro" id="IPR050832">
    <property type="entry name" value="Bact_Acetyltransf"/>
</dbReference>
<keyword evidence="2" id="KW-0012">Acyltransferase</keyword>
<keyword evidence="5" id="KW-1185">Reference proteome</keyword>
<name>A0A916SAV1_9MICO</name>